<feature type="domain" description="YgjP-like metallopeptidase" evidence="1">
    <location>
        <begin position="75"/>
        <end position="175"/>
    </location>
</feature>
<keyword evidence="3" id="KW-1185">Reference proteome</keyword>
<dbReference type="Pfam" id="PF01863">
    <property type="entry name" value="YgjP-like"/>
    <property type="match status" value="2"/>
</dbReference>
<evidence type="ECO:0000259" key="1">
    <source>
        <dbReference type="Pfam" id="PF01863"/>
    </source>
</evidence>
<dbReference type="CDD" id="cd07344">
    <property type="entry name" value="M48_yhfN_like"/>
    <property type="match status" value="1"/>
</dbReference>
<gene>
    <name evidence="2" type="ORF">SAMN05216529_105140</name>
</gene>
<proteinExistence type="predicted"/>
<dbReference type="Gene3D" id="3.30.2010.10">
    <property type="entry name" value="Metalloproteases ('zincins'), catalytic domain"/>
    <property type="match status" value="1"/>
</dbReference>
<dbReference type="PANTHER" id="PTHR30399:SF1">
    <property type="entry name" value="UTP PYROPHOSPHATASE"/>
    <property type="match status" value="1"/>
</dbReference>
<dbReference type="InterPro" id="IPR053136">
    <property type="entry name" value="UTP_pyrophosphatase-like"/>
</dbReference>
<dbReference type="RefSeq" id="WP_109710803.1">
    <property type="nucleotide sequence ID" value="NZ_QGDS01000005.1"/>
</dbReference>
<feature type="domain" description="YgjP-like metallopeptidase" evidence="1">
    <location>
        <begin position="15"/>
        <end position="66"/>
    </location>
</feature>
<organism evidence="2 3">
    <name type="scientific">Faecalicatena contorta</name>
    <dbReference type="NCBI Taxonomy" id="39482"/>
    <lineage>
        <taxon>Bacteria</taxon>
        <taxon>Bacillati</taxon>
        <taxon>Bacillota</taxon>
        <taxon>Clostridia</taxon>
        <taxon>Lachnospirales</taxon>
        <taxon>Lachnospiraceae</taxon>
        <taxon>Faecalicatena</taxon>
    </lineage>
</organism>
<evidence type="ECO:0000313" key="3">
    <source>
        <dbReference type="Proteomes" id="UP000254051"/>
    </source>
</evidence>
<protein>
    <recommendedName>
        <fullName evidence="1">YgjP-like metallopeptidase domain-containing protein</fullName>
    </recommendedName>
</protein>
<dbReference type="PANTHER" id="PTHR30399">
    <property type="entry name" value="UNCHARACTERIZED PROTEIN YGJP"/>
    <property type="match status" value="1"/>
</dbReference>
<sequence>MKHPYTYEIIYSSRKTLAVQVTSDGTVKVRAPKGYPKTAIHNFLKEKENWILKHVDKAKQKPSPCPPTLSGKDRNRYIQIARDIFTQKTAYYASIMNVTYGRISIREQKTRWGSCSSRGNLNFNWRLIFAPEPVLDYIVVHELAHRREMNHSHSFYAIVESVLPDYKKMKKWLRDNGHSLWTIV</sequence>
<accession>A0A316A011</accession>
<name>A0A316A011_9FIRM</name>
<dbReference type="EMBL" id="UHJJ01000005">
    <property type="protein sequence ID" value="SUQ14165.1"/>
    <property type="molecule type" value="Genomic_DNA"/>
</dbReference>
<dbReference type="Proteomes" id="UP000254051">
    <property type="component" value="Unassembled WGS sequence"/>
</dbReference>
<dbReference type="InterPro" id="IPR002725">
    <property type="entry name" value="YgjP-like_metallopeptidase"/>
</dbReference>
<reference evidence="3" key="1">
    <citation type="submission" date="2017-07" db="EMBL/GenBank/DDBJ databases">
        <authorList>
            <person name="Varghese N."/>
            <person name="Submissions S."/>
        </authorList>
    </citation>
    <scope>NUCLEOTIDE SEQUENCE [LARGE SCALE GENOMIC DNA]</scope>
    <source>
        <strain evidence="3">NLAE-zl-C134</strain>
    </source>
</reference>
<dbReference type="AlphaFoldDB" id="A0A316A011"/>
<dbReference type="OrthoDB" id="9811177at2"/>
<evidence type="ECO:0000313" key="2">
    <source>
        <dbReference type="EMBL" id="SUQ14165.1"/>
    </source>
</evidence>